<accession>A0ACC2GB82</accession>
<organism evidence="1 2">
    <name type="scientific">Dallia pectoralis</name>
    <name type="common">Alaska blackfish</name>
    <dbReference type="NCBI Taxonomy" id="75939"/>
    <lineage>
        <taxon>Eukaryota</taxon>
        <taxon>Metazoa</taxon>
        <taxon>Chordata</taxon>
        <taxon>Craniata</taxon>
        <taxon>Vertebrata</taxon>
        <taxon>Euteleostomi</taxon>
        <taxon>Actinopterygii</taxon>
        <taxon>Neopterygii</taxon>
        <taxon>Teleostei</taxon>
        <taxon>Protacanthopterygii</taxon>
        <taxon>Esociformes</taxon>
        <taxon>Umbridae</taxon>
        <taxon>Dallia</taxon>
    </lineage>
</organism>
<name>A0ACC2GB82_DALPE</name>
<keyword evidence="2" id="KW-1185">Reference proteome</keyword>
<comment type="caution">
    <text evidence="1">The sequence shown here is derived from an EMBL/GenBank/DDBJ whole genome shotgun (WGS) entry which is preliminary data.</text>
</comment>
<protein>
    <submittedName>
        <fullName evidence="1">Uncharacterized protein</fullName>
    </submittedName>
</protein>
<evidence type="ECO:0000313" key="1">
    <source>
        <dbReference type="EMBL" id="KAJ8000832.1"/>
    </source>
</evidence>
<proteinExistence type="predicted"/>
<dbReference type="EMBL" id="CM055742">
    <property type="protein sequence ID" value="KAJ8000832.1"/>
    <property type="molecule type" value="Genomic_DNA"/>
</dbReference>
<sequence length="100" mass="10885">MLCLSSQVLCFLLGTPALVWCLWISLSGSISGGLKPTQIFPISLFAVELVFCIECFLECRGLTSATPPQRGKAAMLETTGDVRLTEGNHKKLLQMIANRV</sequence>
<dbReference type="Proteomes" id="UP001157502">
    <property type="component" value="Chromosome 15"/>
</dbReference>
<gene>
    <name evidence="1" type="ORF">DPEC_G00184490</name>
</gene>
<reference evidence="1" key="1">
    <citation type="submission" date="2021-05" db="EMBL/GenBank/DDBJ databases">
        <authorList>
            <person name="Pan Q."/>
            <person name="Jouanno E."/>
            <person name="Zahm M."/>
            <person name="Klopp C."/>
            <person name="Cabau C."/>
            <person name="Louis A."/>
            <person name="Berthelot C."/>
            <person name="Parey E."/>
            <person name="Roest Crollius H."/>
            <person name="Montfort J."/>
            <person name="Robinson-Rechavi M."/>
            <person name="Bouchez O."/>
            <person name="Lampietro C."/>
            <person name="Lopez Roques C."/>
            <person name="Donnadieu C."/>
            <person name="Postlethwait J."/>
            <person name="Bobe J."/>
            <person name="Dillon D."/>
            <person name="Chandos A."/>
            <person name="von Hippel F."/>
            <person name="Guiguen Y."/>
        </authorList>
    </citation>
    <scope>NUCLEOTIDE SEQUENCE</scope>
    <source>
        <strain evidence="1">YG-Jan2019</strain>
    </source>
</reference>
<evidence type="ECO:0000313" key="2">
    <source>
        <dbReference type="Proteomes" id="UP001157502"/>
    </source>
</evidence>